<dbReference type="EMBL" id="CP162511">
    <property type="protein sequence ID" value="XDI06185.1"/>
    <property type="molecule type" value="Genomic_DNA"/>
</dbReference>
<dbReference type="PANTHER" id="PTHR43798">
    <property type="entry name" value="MONOACYLGLYCEROL LIPASE"/>
    <property type="match status" value="1"/>
</dbReference>
<reference evidence="4" key="1">
    <citation type="submission" date="2024-05" db="EMBL/GenBank/DDBJ databases">
        <title>Herbiconiux sp. A18JL235.</title>
        <authorList>
            <person name="Zhang G."/>
        </authorList>
    </citation>
    <scope>NUCLEOTIDE SEQUENCE</scope>
    <source>
        <strain evidence="4">A18JL235</strain>
    </source>
</reference>
<dbReference type="Gene3D" id="3.40.50.1820">
    <property type="entry name" value="alpha/beta hydrolase"/>
    <property type="match status" value="1"/>
</dbReference>
<organism evidence="4">
    <name type="scientific">Herbiconiux sp. A18JL235</name>
    <dbReference type="NCBI Taxonomy" id="3152363"/>
    <lineage>
        <taxon>Bacteria</taxon>
        <taxon>Bacillati</taxon>
        <taxon>Actinomycetota</taxon>
        <taxon>Actinomycetes</taxon>
        <taxon>Micrococcales</taxon>
        <taxon>Microbacteriaceae</taxon>
        <taxon>Herbiconiux</taxon>
    </lineage>
</organism>
<proteinExistence type="predicted"/>
<feature type="domain" description="AB hydrolase-1" evidence="3">
    <location>
        <begin position="43"/>
        <end position="162"/>
    </location>
</feature>
<protein>
    <submittedName>
        <fullName evidence="4">Alpha/beta fold hydrolase</fullName>
    </submittedName>
</protein>
<dbReference type="AlphaFoldDB" id="A0AB39BJ85"/>
<dbReference type="Pfam" id="PF00561">
    <property type="entry name" value="Abhydrolase_1"/>
    <property type="match status" value="1"/>
</dbReference>
<gene>
    <name evidence="4" type="ORF">ABFY20_03565</name>
</gene>
<dbReference type="RefSeq" id="WP_368498574.1">
    <property type="nucleotide sequence ID" value="NZ_CP162511.1"/>
</dbReference>
<evidence type="ECO:0000256" key="2">
    <source>
        <dbReference type="SAM" id="MobiDB-lite"/>
    </source>
</evidence>
<dbReference type="InterPro" id="IPR050266">
    <property type="entry name" value="AB_hydrolase_sf"/>
</dbReference>
<feature type="region of interest" description="Disordered" evidence="2">
    <location>
        <begin position="1"/>
        <end position="22"/>
    </location>
</feature>
<evidence type="ECO:0000256" key="1">
    <source>
        <dbReference type="ARBA" id="ARBA00022801"/>
    </source>
</evidence>
<keyword evidence="1 4" id="KW-0378">Hydrolase</keyword>
<dbReference type="GO" id="GO:0016787">
    <property type="term" value="F:hydrolase activity"/>
    <property type="evidence" value="ECO:0007669"/>
    <property type="project" value="UniProtKB-KW"/>
</dbReference>
<dbReference type="InterPro" id="IPR029058">
    <property type="entry name" value="AB_hydrolase_fold"/>
</dbReference>
<evidence type="ECO:0000259" key="3">
    <source>
        <dbReference type="Pfam" id="PF00561"/>
    </source>
</evidence>
<dbReference type="InterPro" id="IPR000073">
    <property type="entry name" value="AB_hydrolase_1"/>
</dbReference>
<accession>A0AB39BJ85</accession>
<dbReference type="GO" id="GO:0016020">
    <property type="term" value="C:membrane"/>
    <property type="evidence" value="ECO:0007669"/>
    <property type="project" value="TreeGrafter"/>
</dbReference>
<evidence type="ECO:0000313" key="4">
    <source>
        <dbReference type="EMBL" id="XDI06185.1"/>
    </source>
</evidence>
<dbReference type="PANTHER" id="PTHR43798:SF31">
    <property type="entry name" value="AB HYDROLASE SUPERFAMILY PROTEIN YCLE"/>
    <property type="match status" value="1"/>
</dbReference>
<dbReference type="SUPFAM" id="SSF53474">
    <property type="entry name" value="alpha/beta-Hydrolases"/>
    <property type="match status" value="1"/>
</dbReference>
<sequence>MAGAVSETGPATSPVTVESIGDGLSRTRGADVDIAFRVRGEGPAVVLLHGTSANHAVWEPVGDLLEGRATVIALDQRGHGRSDKPATGYRGDDFASDVVTVLDALGIEQAAVAGHSLGGRNAWLAAARHPERVTRAVVVDYTPFVEPAVLDELDVRVAMGFRRFTGPAEIEAYLADRYPRILPGAVSRRARWGYREVAEGAWEPLASPEAMTQLIEGFRTPFAEEFQDVPHPMMHLRGDASKIVSESAWRSAREVRPGDRWVEIEGADHYIPEELPDLVAAEIARVL</sequence>
<dbReference type="PRINTS" id="PR00111">
    <property type="entry name" value="ABHYDROLASE"/>
</dbReference>
<name>A0AB39BJ85_9MICO</name>